<keyword evidence="2" id="KW-1185">Reference proteome</keyword>
<accession>A0A5B2Z8X0</accession>
<name>A0A5B2Z8X0_9GAMM</name>
<evidence type="ECO:0000313" key="1">
    <source>
        <dbReference type="EMBL" id="KAA2284345.1"/>
    </source>
</evidence>
<dbReference type="EMBL" id="VUOD01000007">
    <property type="protein sequence ID" value="KAA2284345.1"/>
    <property type="molecule type" value="Genomic_DNA"/>
</dbReference>
<reference evidence="1 2" key="2">
    <citation type="submission" date="2019-09" db="EMBL/GenBank/DDBJ databases">
        <authorList>
            <person name="Mazur A."/>
        </authorList>
    </citation>
    <scope>NUCLEOTIDE SEQUENCE [LARGE SCALE GENOMIC DNA]</scope>
    <source>
        <strain evidence="1 2">3729k</strain>
    </source>
</reference>
<reference evidence="1 2" key="1">
    <citation type="submission" date="2019-09" db="EMBL/GenBank/DDBJ databases">
        <title>Arenimonas chukotkensis sp. nov., a bacterium isolated from Chukotka hot spring, Arctic region, Russia.</title>
        <authorList>
            <person name="Zayulina K.S."/>
            <person name="Prokofeva M.I."/>
            <person name="Elcheninov A.G."/>
            <person name="Novikov A."/>
            <person name="Kochetkova T.V."/>
            <person name="Kublanov I.V."/>
        </authorList>
    </citation>
    <scope>NUCLEOTIDE SEQUENCE [LARGE SCALE GENOMIC DNA]</scope>
    <source>
        <strain evidence="1 2">3729k</strain>
    </source>
</reference>
<comment type="caution">
    <text evidence="1">The sequence shown here is derived from an EMBL/GenBank/DDBJ whole genome shotgun (WGS) entry which is preliminary data.</text>
</comment>
<gene>
    <name evidence="1" type="ORF">F0415_09775</name>
</gene>
<sequence length="157" mass="17152">MNEAAGTARRRLWRGLALLLVLAALVAWGMDRQRERAQRQAAADELSRVLAEFRRGLPTPYAPGLVTESAGFEGTALVMTIRAEKRRVGDGDEGQLAAVRRAEQALMLPLCASADVRFLLARGLTIKRRFVDGDGRVFFDIELGADDCGRARTGVTP</sequence>
<proteinExistence type="predicted"/>
<organism evidence="1 2">
    <name type="scientific">Arenimonas fontis</name>
    <dbReference type="NCBI Taxonomy" id="2608255"/>
    <lineage>
        <taxon>Bacteria</taxon>
        <taxon>Pseudomonadati</taxon>
        <taxon>Pseudomonadota</taxon>
        <taxon>Gammaproteobacteria</taxon>
        <taxon>Lysobacterales</taxon>
        <taxon>Lysobacteraceae</taxon>
        <taxon>Arenimonas</taxon>
    </lineage>
</organism>
<dbReference type="AlphaFoldDB" id="A0A5B2Z8X0"/>
<evidence type="ECO:0000313" key="2">
    <source>
        <dbReference type="Proteomes" id="UP000322165"/>
    </source>
</evidence>
<dbReference type="Proteomes" id="UP000322165">
    <property type="component" value="Unassembled WGS sequence"/>
</dbReference>
<protein>
    <submittedName>
        <fullName evidence="1">Uncharacterized protein</fullName>
    </submittedName>
</protein>
<dbReference type="RefSeq" id="WP_149861036.1">
    <property type="nucleotide sequence ID" value="NZ_VUOD01000007.1"/>
</dbReference>